<evidence type="ECO:0000259" key="1">
    <source>
        <dbReference type="Pfam" id="PF00753"/>
    </source>
</evidence>
<comment type="caution">
    <text evidence="2">The sequence shown here is derived from an EMBL/GenBank/DDBJ whole genome shotgun (WGS) entry which is preliminary data.</text>
</comment>
<dbReference type="EMBL" id="JFZZ01000032">
    <property type="protein sequence ID" value="KAK97028.1"/>
    <property type="molecule type" value="Genomic_DNA"/>
</dbReference>
<dbReference type="Pfam" id="PF00753">
    <property type="entry name" value="Lactamase_B"/>
    <property type="match status" value="1"/>
</dbReference>
<accession>A0A158M7H0</accession>
<dbReference type="AlphaFoldDB" id="A0A158M7H0"/>
<dbReference type="Gene3D" id="3.60.15.10">
    <property type="entry name" value="Ribonuclease Z/Hydroxyacylglutathione hydrolase-like"/>
    <property type="match status" value="1"/>
</dbReference>
<dbReference type="InterPro" id="IPR052159">
    <property type="entry name" value="Competence_DNA_uptake"/>
</dbReference>
<dbReference type="Proteomes" id="UP000026682">
    <property type="component" value="Unassembled WGS sequence"/>
</dbReference>
<evidence type="ECO:0000313" key="2">
    <source>
        <dbReference type="EMBL" id="KAK97028.1"/>
    </source>
</evidence>
<dbReference type="PANTHER" id="PTHR30619:SF1">
    <property type="entry name" value="RECOMBINATION PROTEIN 2"/>
    <property type="match status" value="1"/>
</dbReference>
<feature type="domain" description="Metallo-beta-lactamase" evidence="1">
    <location>
        <begin position="2"/>
        <end position="150"/>
    </location>
</feature>
<dbReference type="InterPro" id="IPR036866">
    <property type="entry name" value="RibonucZ/Hydroxyglut_hydro"/>
</dbReference>
<evidence type="ECO:0000313" key="3">
    <source>
        <dbReference type="Proteomes" id="UP000026682"/>
    </source>
</evidence>
<dbReference type="PATRIC" id="fig|1331206.3.peg.779"/>
<reference evidence="2 3" key="1">
    <citation type="submission" date="2014-03" db="EMBL/GenBank/DDBJ databases">
        <title>Genome sequence of Bordetella holmseii.</title>
        <authorList>
            <person name="Harvill E."/>
            <person name="Goodfield L.L."/>
            <person name="Ivanov Y."/>
            <person name="Meyer J.A."/>
            <person name="Newth C."/>
            <person name="Cassiday P."/>
            <person name="Tondella M.L."/>
            <person name="Liao P."/>
            <person name="Zimmerman J."/>
            <person name="Meert K."/>
            <person name="Wessel D."/>
            <person name="Berger J."/>
            <person name="Dean J.M."/>
            <person name="Holubkov R."/>
            <person name="Burr J."/>
            <person name="Liu T."/>
            <person name="Brinkac L.M."/>
            <person name="Sanka R."/>
            <person name="Kim M."/>
            <person name="Losada L."/>
        </authorList>
    </citation>
    <scope>NUCLEOTIDE SEQUENCE [LARGE SCALE GENOMIC DNA]</scope>
    <source>
        <strain evidence="2 3">CDC-H585-BH</strain>
    </source>
</reference>
<gene>
    <name evidence="2" type="ORF">L497_1610</name>
</gene>
<dbReference type="PANTHER" id="PTHR30619">
    <property type="entry name" value="DNA INTERNALIZATION/COMPETENCE PROTEIN COMEC/REC2"/>
    <property type="match status" value="1"/>
</dbReference>
<proteinExistence type="predicted"/>
<dbReference type="InterPro" id="IPR001279">
    <property type="entry name" value="Metallo-B-lactamas"/>
</dbReference>
<dbReference type="SUPFAM" id="SSF56281">
    <property type="entry name" value="Metallo-hydrolase/oxidoreductase"/>
    <property type="match status" value="1"/>
</dbReference>
<sequence>MVSHADLDHAGGVPAILAAMPVARYWSSFALPAWLAREQRLRERDGYALPAKLAMPLNLHECRAGLGWEMDGVRLRFLHPGPERALWPKGNNARSCVLLIEGVAHRALLPGDVAAAQESAWVADLPAVDVVLAPHHGSASSSSPALVAAARASHVIAQAGRFSRFGHPAAAAVRRWERAGATVWRTDRDGAVVVESGKSLQVSAWRQIRWDGFPLTEAGSPQQD</sequence>
<name>A0A158M7H0_9BORD</name>
<organism evidence="2 3">
    <name type="scientific">Bordetella holmesii CDC-H585-BH</name>
    <dbReference type="NCBI Taxonomy" id="1331206"/>
    <lineage>
        <taxon>Bacteria</taxon>
        <taxon>Pseudomonadati</taxon>
        <taxon>Pseudomonadota</taxon>
        <taxon>Betaproteobacteria</taxon>
        <taxon>Burkholderiales</taxon>
        <taxon>Alcaligenaceae</taxon>
        <taxon>Bordetella</taxon>
    </lineage>
</organism>
<protein>
    <submittedName>
        <fullName evidence="2">Metallo-beta-lactamase domain protein</fullName>
    </submittedName>
</protein>